<dbReference type="NCBIfam" id="NF003818">
    <property type="entry name" value="PRK05409.1"/>
    <property type="match status" value="1"/>
</dbReference>
<dbReference type="SUPFAM" id="SSF51658">
    <property type="entry name" value="Xylose isomerase-like"/>
    <property type="match status" value="1"/>
</dbReference>
<proteinExistence type="inferred from homology"/>
<sequence length="278" mass="31555">MKTSSQVGLGFRREHLDQFQPGQLPQVDFFEVAPENWMTLGGRLGKAFRAYTEAHRFIAHGLSLSLGGITPLDQDFLKQIKAFLDLHQIEWFSEHLCACSDAGHLYDLMPIPFTDEAVFYVAGRIRETMERLDRRIAIENVSTYLAHGHTMSEAEFTCAVLAEADCDLLLDVNNVYVNSINHGFDAQAFIEAMPTERVRYIHIAGHHRETEHLIVDTHGAEVDEPVWALLAHTYRTHGPLPTLLERDFNLPPLAQLLQETETIRHYLQQSHPLSAEAC</sequence>
<dbReference type="RefSeq" id="WP_149389560.1">
    <property type="nucleotide sequence ID" value="NZ_SMRS01000001.1"/>
</dbReference>
<dbReference type="PANTHER" id="PTHR42194:SF1">
    <property type="entry name" value="UPF0276 PROTEIN HI_1600"/>
    <property type="match status" value="1"/>
</dbReference>
<evidence type="ECO:0000313" key="2">
    <source>
        <dbReference type="EMBL" id="KAA0876310.1"/>
    </source>
</evidence>
<dbReference type="Proteomes" id="UP000325302">
    <property type="component" value="Unassembled WGS sequence"/>
</dbReference>
<evidence type="ECO:0000256" key="1">
    <source>
        <dbReference type="HAMAP-Rule" id="MF_00697"/>
    </source>
</evidence>
<dbReference type="OrthoDB" id="9763101at2"/>
<dbReference type="EMBL" id="SMRS01000001">
    <property type="protein sequence ID" value="KAA0876310.1"/>
    <property type="molecule type" value="Genomic_DNA"/>
</dbReference>
<dbReference type="Gene3D" id="3.20.20.150">
    <property type="entry name" value="Divalent-metal-dependent TIM barrel enzymes"/>
    <property type="match status" value="1"/>
</dbReference>
<gene>
    <name evidence="2" type="ORF">E1H14_00825</name>
</gene>
<dbReference type="InterPro" id="IPR007801">
    <property type="entry name" value="MbnB/TglH/ChrH"/>
</dbReference>
<organism evidence="2 3">
    <name type="scientific">Nitrincola tapanii</name>
    <dbReference type="NCBI Taxonomy" id="1708751"/>
    <lineage>
        <taxon>Bacteria</taxon>
        <taxon>Pseudomonadati</taxon>
        <taxon>Pseudomonadota</taxon>
        <taxon>Gammaproteobacteria</taxon>
        <taxon>Oceanospirillales</taxon>
        <taxon>Oceanospirillaceae</taxon>
        <taxon>Nitrincola</taxon>
    </lineage>
</organism>
<dbReference type="AlphaFoldDB" id="A0A5A9W688"/>
<accession>A0A5A9W688</accession>
<comment type="caution">
    <text evidence="2">The sequence shown here is derived from an EMBL/GenBank/DDBJ whole genome shotgun (WGS) entry which is preliminary data.</text>
</comment>
<dbReference type="Pfam" id="PF05114">
    <property type="entry name" value="MbnB_TglH_ChrH"/>
    <property type="match status" value="1"/>
</dbReference>
<keyword evidence="3" id="KW-1185">Reference proteome</keyword>
<name>A0A5A9W688_9GAMM</name>
<dbReference type="PANTHER" id="PTHR42194">
    <property type="entry name" value="UPF0276 PROTEIN HI_1600"/>
    <property type="match status" value="1"/>
</dbReference>
<comment type="similarity">
    <text evidence="1">Belongs to the UPF0276 family.</text>
</comment>
<protein>
    <recommendedName>
        <fullName evidence="1">UPF0276 protein E1H14_00825</fullName>
    </recommendedName>
</protein>
<reference evidence="2 3" key="1">
    <citation type="submission" date="2019-03" db="EMBL/GenBank/DDBJ databases">
        <title>Nitrincola sp. nov. isolated from an Indian soda lake.</title>
        <authorList>
            <person name="Joshi A."/>
            <person name="Thite S.V."/>
            <person name="Joseph N."/>
            <person name="Dhotre D."/>
            <person name="Moorthy M."/>
            <person name="Shouche Y.S."/>
        </authorList>
    </citation>
    <scope>NUCLEOTIDE SEQUENCE [LARGE SCALE GENOMIC DNA]</scope>
    <source>
        <strain evidence="2 3">MEB193</strain>
    </source>
</reference>
<dbReference type="InterPro" id="IPR036237">
    <property type="entry name" value="Xyl_isomerase-like_sf"/>
</dbReference>
<dbReference type="HAMAP" id="MF_00697">
    <property type="entry name" value="UPF0276"/>
    <property type="match status" value="1"/>
</dbReference>
<evidence type="ECO:0000313" key="3">
    <source>
        <dbReference type="Proteomes" id="UP000325302"/>
    </source>
</evidence>